<proteinExistence type="predicted"/>
<name>A0ABS8WVT3_DATST</name>
<reference evidence="1 2" key="1">
    <citation type="journal article" date="2021" name="BMC Genomics">
        <title>Datura genome reveals duplications of psychoactive alkaloid biosynthetic genes and high mutation rate following tissue culture.</title>
        <authorList>
            <person name="Rajewski A."/>
            <person name="Carter-House D."/>
            <person name="Stajich J."/>
            <person name="Litt A."/>
        </authorList>
    </citation>
    <scope>NUCLEOTIDE SEQUENCE [LARGE SCALE GENOMIC DNA]</scope>
    <source>
        <strain evidence="1">AR-01</strain>
    </source>
</reference>
<accession>A0ABS8WVT3</accession>
<gene>
    <name evidence="1" type="ORF">HAX54_004219</name>
</gene>
<protein>
    <submittedName>
        <fullName evidence="1">Uncharacterized protein</fullName>
    </submittedName>
</protein>
<evidence type="ECO:0000313" key="1">
    <source>
        <dbReference type="EMBL" id="MCE3215966.1"/>
    </source>
</evidence>
<evidence type="ECO:0000313" key="2">
    <source>
        <dbReference type="Proteomes" id="UP000823775"/>
    </source>
</evidence>
<organism evidence="1 2">
    <name type="scientific">Datura stramonium</name>
    <name type="common">Jimsonweed</name>
    <name type="synonym">Common thornapple</name>
    <dbReference type="NCBI Taxonomy" id="4076"/>
    <lineage>
        <taxon>Eukaryota</taxon>
        <taxon>Viridiplantae</taxon>
        <taxon>Streptophyta</taxon>
        <taxon>Embryophyta</taxon>
        <taxon>Tracheophyta</taxon>
        <taxon>Spermatophyta</taxon>
        <taxon>Magnoliopsida</taxon>
        <taxon>eudicotyledons</taxon>
        <taxon>Gunneridae</taxon>
        <taxon>Pentapetalae</taxon>
        <taxon>asterids</taxon>
        <taxon>lamiids</taxon>
        <taxon>Solanales</taxon>
        <taxon>Solanaceae</taxon>
        <taxon>Solanoideae</taxon>
        <taxon>Datureae</taxon>
        <taxon>Datura</taxon>
    </lineage>
</organism>
<dbReference type="Proteomes" id="UP000823775">
    <property type="component" value="Unassembled WGS sequence"/>
</dbReference>
<dbReference type="EMBL" id="JACEIK010011923">
    <property type="protein sequence ID" value="MCE3215966.1"/>
    <property type="molecule type" value="Genomic_DNA"/>
</dbReference>
<keyword evidence="2" id="KW-1185">Reference proteome</keyword>
<comment type="caution">
    <text evidence="1">The sequence shown here is derived from an EMBL/GenBank/DDBJ whole genome shotgun (WGS) entry which is preliminary data.</text>
</comment>
<sequence>MKKIFLSGQQEQNFLKTNLNAKLDKVLVNQMHESRCMDDLFSILKKLGIHFPTQGTGGYGDALLQSVVFVFLHLLWSTSVDQNTIAQRAPREDYFLTPGLIEQVNIKDPKSTTPLEEEHQVIPEAHTQSEIAKSVQALNNEVLEGVNPMEKEHLLVQEAYTESHNVKSVEAMDKQVPEPFTSIEDEHPVVHAAQSNIDPAKSIQAMIDVLQKEQQVQVHSSENAKVKQLKLERLDGISYS</sequence>